<keyword evidence="1" id="KW-0732">Signal</keyword>
<dbReference type="RefSeq" id="WP_167084004.1">
    <property type="nucleotide sequence ID" value="NZ_BAAADC010000001.1"/>
</dbReference>
<evidence type="ECO:0008006" key="4">
    <source>
        <dbReference type="Google" id="ProtNLM"/>
    </source>
</evidence>
<name>A0A846N3X3_9PROT</name>
<proteinExistence type="predicted"/>
<dbReference type="AlphaFoldDB" id="A0A846N3X3"/>
<keyword evidence="3" id="KW-1185">Reference proteome</keyword>
<reference evidence="2 3" key="1">
    <citation type="submission" date="2020-03" db="EMBL/GenBank/DDBJ databases">
        <title>Genomic Encyclopedia of Type Strains, Phase IV (KMG-IV): sequencing the most valuable type-strain genomes for metagenomic binning, comparative biology and taxonomic classification.</title>
        <authorList>
            <person name="Goeker M."/>
        </authorList>
    </citation>
    <scope>NUCLEOTIDE SEQUENCE [LARGE SCALE GENOMIC DNA]</scope>
    <source>
        <strain evidence="2 3">DSM 19867</strain>
    </source>
</reference>
<feature type="chain" id="PRO_5032942491" description="Secreted protein" evidence="1">
    <location>
        <begin position="22"/>
        <end position="111"/>
    </location>
</feature>
<dbReference type="Proteomes" id="UP000570514">
    <property type="component" value="Unassembled WGS sequence"/>
</dbReference>
<protein>
    <recommendedName>
        <fullName evidence="4">Secreted protein</fullName>
    </recommendedName>
</protein>
<feature type="signal peptide" evidence="1">
    <location>
        <begin position="1"/>
        <end position="21"/>
    </location>
</feature>
<comment type="caution">
    <text evidence="2">The sequence shown here is derived from an EMBL/GenBank/DDBJ whole genome shotgun (WGS) entry which is preliminary data.</text>
</comment>
<evidence type="ECO:0000313" key="3">
    <source>
        <dbReference type="Proteomes" id="UP000570514"/>
    </source>
</evidence>
<gene>
    <name evidence="2" type="ORF">FHS83_003230</name>
</gene>
<evidence type="ECO:0000313" key="2">
    <source>
        <dbReference type="EMBL" id="NIK89912.1"/>
    </source>
</evidence>
<organism evidence="2 3">
    <name type="scientific">Rhizomicrobium palustre</name>
    <dbReference type="NCBI Taxonomy" id="189966"/>
    <lineage>
        <taxon>Bacteria</taxon>
        <taxon>Pseudomonadati</taxon>
        <taxon>Pseudomonadota</taxon>
        <taxon>Alphaproteobacteria</taxon>
        <taxon>Micropepsales</taxon>
        <taxon>Micropepsaceae</taxon>
        <taxon>Rhizomicrobium</taxon>
    </lineage>
</organism>
<accession>A0A846N3X3</accession>
<dbReference type="EMBL" id="JAASRM010000001">
    <property type="protein sequence ID" value="NIK89912.1"/>
    <property type="molecule type" value="Genomic_DNA"/>
</dbReference>
<evidence type="ECO:0000256" key="1">
    <source>
        <dbReference type="SAM" id="SignalP"/>
    </source>
</evidence>
<sequence length="111" mass="12126">MRWALIVAVGSILLASVPASAGTFVIKVSKPNGSWSAYLDDQGDCSRAAGYRNTSWMSGNWLGPIHYSEADRAAQLDRYWACMAAKGYRGDPNGFKAETISYSKTPPRYTP</sequence>